<dbReference type="Pfam" id="PF09588">
    <property type="entry name" value="YqaJ"/>
    <property type="match status" value="1"/>
</dbReference>
<feature type="domain" description="YqaJ viral recombinase" evidence="2">
    <location>
        <begin position="44"/>
        <end position="181"/>
    </location>
</feature>
<dbReference type="InterPro" id="IPR011604">
    <property type="entry name" value="PDDEXK-like_dom_sf"/>
</dbReference>
<dbReference type="InterPro" id="IPR011335">
    <property type="entry name" value="Restrct_endonuc-II-like"/>
</dbReference>
<comment type="caution">
    <text evidence="3">The sequence shown here is derived from an EMBL/GenBank/DDBJ whole genome shotgun (WGS) entry which is preliminary data.</text>
</comment>
<feature type="coiled-coil region" evidence="1">
    <location>
        <begin position="260"/>
        <end position="287"/>
    </location>
</feature>
<evidence type="ECO:0000259" key="2">
    <source>
        <dbReference type="Pfam" id="PF09588"/>
    </source>
</evidence>
<dbReference type="Proteomes" id="UP001550739">
    <property type="component" value="Unassembled WGS sequence"/>
</dbReference>
<evidence type="ECO:0000313" key="4">
    <source>
        <dbReference type="Proteomes" id="UP001550739"/>
    </source>
</evidence>
<protein>
    <submittedName>
        <fullName evidence="3">YqaJ viral recombinase family protein</fullName>
    </submittedName>
</protein>
<dbReference type="EMBL" id="JBEZVE010000019">
    <property type="protein sequence ID" value="MEU3785208.1"/>
    <property type="molecule type" value="Genomic_DNA"/>
</dbReference>
<dbReference type="RefSeq" id="WP_334580100.1">
    <property type="nucleotide sequence ID" value="NZ_JBEZVE010000019.1"/>
</dbReference>
<name>A0ABV2ZSG2_9ACTN</name>
<sequence length="365" mass="40635">MSQQATQPWTPAEATSDDLAYGAPTARLLLPAGDLNDLEYRARWEEVRRTGIGGSEVAKILGLNKYQGSRHVYEEKHGRPVPMDAELSEYAEVGLEIEDFIAHLFTKRTGIPAVPTPGTLANIERPWMRSNVDRYALDPATGAVVAPVELKNRSAYQLGDWEDGVPDGPALQVHWNIAVGGWPYGWAVALVGGNTLKFHRIERDDELIETLIDVCGKWFQRHVIEGFPPPADGLEATKDLLGRLWHVKPKDVVEVPRMKAEKLRKRRAALAAQIKDLDEQKTTVENEMRLACGAAGVAEVEGKKAWSYVPNGTFSAKEFEKDYPAIVAGCRKTVEVLDMDLIKEKYPAEYEACRARVLRVPAKEL</sequence>
<dbReference type="Gene3D" id="3.90.320.10">
    <property type="match status" value="1"/>
</dbReference>
<evidence type="ECO:0000313" key="3">
    <source>
        <dbReference type="EMBL" id="MEU3785208.1"/>
    </source>
</evidence>
<organism evidence="3 4">
    <name type="scientific">Streptomyces sp. 900129855</name>
    <dbReference type="NCBI Taxonomy" id="3155129"/>
    <lineage>
        <taxon>Bacteria</taxon>
        <taxon>Bacillati</taxon>
        <taxon>Actinomycetota</taxon>
        <taxon>Actinomycetes</taxon>
        <taxon>Kitasatosporales</taxon>
        <taxon>Streptomycetaceae</taxon>
        <taxon>Streptomyces</taxon>
    </lineage>
</organism>
<evidence type="ECO:0000256" key="1">
    <source>
        <dbReference type="SAM" id="Coils"/>
    </source>
</evidence>
<dbReference type="SUPFAM" id="SSF52980">
    <property type="entry name" value="Restriction endonuclease-like"/>
    <property type="match status" value="1"/>
</dbReference>
<keyword evidence="1" id="KW-0175">Coiled coil</keyword>
<gene>
    <name evidence="3" type="ORF">AB0E89_32525</name>
</gene>
<keyword evidence="4" id="KW-1185">Reference proteome</keyword>
<accession>A0ABV2ZSG2</accession>
<reference evidence="3 4" key="1">
    <citation type="submission" date="2024-06" db="EMBL/GenBank/DDBJ databases">
        <title>The Natural Products Discovery Center: Release of the First 8490 Sequenced Strains for Exploring Actinobacteria Biosynthetic Diversity.</title>
        <authorList>
            <person name="Kalkreuter E."/>
            <person name="Kautsar S.A."/>
            <person name="Yang D."/>
            <person name="Bader C.D."/>
            <person name="Teijaro C.N."/>
            <person name="Fluegel L."/>
            <person name="Davis C.M."/>
            <person name="Simpson J.R."/>
            <person name="Lauterbach L."/>
            <person name="Steele A.D."/>
            <person name="Gui C."/>
            <person name="Meng S."/>
            <person name="Li G."/>
            <person name="Viehrig K."/>
            <person name="Ye F."/>
            <person name="Su P."/>
            <person name="Kiefer A.F."/>
            <person name="Nichols A."/>
            <person name="Cepeda A.J."/>
            <person name="Yan W."/>
            <person name="Fan B."/>
            <person name="Jiang Y."/>
            <person name="Adhikari A."/>
            <person name="Zheng C.-J."/>
            <person name="Schuster L."/>
            <person name="Cowan T.M."/>
            <person name="Smanski M.J."/>
            <person name="Chevrette M.G."/>
            <person name="De Carvalho L.P.S."/>
            <person name="Shen B."/>
        </authorList>
    </citation>
    <scope>NUCLEOTIDE SEQUENCE [LARGE SCALE GENOMIC DNA]</scope>
    <source>
        <strain evidence="3 4">NPDC033843</strain>
    </source>
</reference>
<dbReference type="InterPro" id="IPR019080">
    <property type="entry name" value="YqaJ_viral_recombinase"/>
</dbReference>
<proteinExistence type="predicted"/>